<dbReference type="InterPro" id="IPR051258">
    <property type="entry name" value="Diverse_Substrate_Transporter"/>
</dbReference>
<reference evidence="8 9" key="1">
    <citation type="journal article" date="2014" name="Mol. Biol. Evol.">
        <title>Massive expansion of Ubiquitination-related gene families within the Chlamydiae.</title>
        <authorList>
            <person name="Domman D."/>
            <person name="Collingro A."/>
            <person name="Lagkouvardos I."/>
            <person name="Gehre L."/>
            <person name="Weinmaier T."/>
            <person name="Rattei T."/>
            <person name="Subtil A."/>
            <person name="Horn M."/>
        </authorList>
    </citation>
    <scope>NUCLEOTIDE SEQUENCE [LARGE SCALE GENOMIC DNA]</scope>
    <source>
        <strain evidence="8 9">EI2</strain>
    </source>
</reference>
<accession>A0A0C1H0C9</accession>
<dbReference type="PANTHER" id="PTHR42920">
    <property type="entry name" value="OS03G0707200 PROTEIN-RELATED"/>
    <property type="match status" value="1"/>
</dbReference>
<name>A0A0C1H0C9_9BACT</name>
<dbReference type="Proteomes" id="UP000031465">
    <property type="component" value="Unassembled WGS sequence"/>
</dbReference>
<keyword evidence="5 6" id="KW-0472">Membrane</keyword>
<feature type="transmembrane region" description="Helical" evidence="6">
    <location>
        <begin position="169"/>
        <end position="188"/>
    </location>
</feature>
<evidence type="ECO:0000256" key="2">
    <source>
        <dbReference type="ARBA" id="ARBA00022475"/>
    </source>
</evidence>
<dbReference type="GO" id="GO:0005886">
    <property type="term" value="C:plasma membrane"/>
    <property type="evidence" value="ECO:0007669"/>
    <property type="project" value="UniProtKB-SubCell"/>
</dbReference>
<organism evidence="8 9">
    <name type="scientific">Candidatus Protochlamydia amoebophila</name>
    <dbReference type="NCBI Taxonomy" id="362787"/>
    <lineage>
        <taxon>Bacteria</taxon>
        <taxon>Pseudomonadati</taxon>
        <taxon>Chlamydiota</taxon>
        <taxon>Chlamydiia</taxon>
        <taxon>Parachlamydiales</taxon>
        <taxon>Parachlamydiaceae</taxon>
        <taxon>Candidatus Protochlamydia</taxon>
    </lineage>
</organism>
<dbReference type="EMBL" id="JSAN01000102">
    <property type="protein sequence ID" value="KIC71219.1"/>
    <property type="molecule type" value="Genomic_DNA"/>
</dbReference>
<dbReference type="Pfam" id="PF00892">
    <property type="entry name" value="EamA"/>
    <property type="match status" value="1"/>
</dbReference>
<keyword evidence="3 6" id="KW-0812">Transmembrane</keyword>
<evidence type="ECO:0000256" key="5">
    <source>
        <dbReference type="ARBA" id="ARBA00023136"/>
    </source>
</evidence>
<feature type="domain" description="EamA" evidence="7">
    <location>
        <begin position="20"/>
        <end position="154"/>
    </location>
</feature>
<sequence length="332" mass="37831">MKNFFILTTSTILKSINMYKGIVLVLSACLLWGLIFVIPDLLISFTPLEVALGRYFCFGFISFIIMLCQGINKWLAIPKMIWIQALIYALVVNIFYYFSLVLGSRYSNASTITLLLSLSPITLALYGNWHHQECSFKQLILPSLIVIVGLVLVNYSAINNLCTTSCHTYLFGLGCGIFSLFSWNWYVLSNAKFLKQHPEIPPSDWATLLGLATLFWVLLIISFSLIVIEKKSLNKFFVFDRPLQEFLIGSCILGFLCSWIGAYLWNKGSQEIPMTLAGQLTIFETIFGLIYVYSFHRRFPTVWEGVGMMILLWGTFFTLQTFKKGQIMAPTH</sequence>
<feature type="transmembrane region" description="Helical" evidence="6">
    <location>
        <begin position="21"/>
        <end position="45"/>
    </location>
</feature>
<feature type="transmembrane region" description="Helical" evidence="6">
    <location>
        <begin position="246"/>
        <end position="265"/>
    </location>
</feature>
<dbReference type="PANTHER" id="PTHR42920:SF11">
    <property type="entry name" value="INNER MEMBRANE PROTEIN YTFF"/>
    <property type="match status" value="1"/>
</dbReference>
<feature type="transmembrane region" description="Helical" evidence="6">
    <location>
        <begin position="302"/>
        <end position="322"/>
    </location>
</feature>
<comment type="caution">
    <text evidence="8">The sequence shown here is derived from an EMBL/GenBank/DDBJ whole genome shotgun (WGS) entry which is preliminary data.</text>
</comment>
<evidence type="ECO:0000256" key="1">
    <source>
        <dbReference type="ARBA" id="ARBA00004651"/>
    </source>
</evidence>
<proteinExistence type="predicted"/>
<keyword evidence="4 6" id="KW-1133">Transmembrane helix</keyword>
<evidence type="ECO:0000259" key="7">
    <source>
        <dbReference type="Pfam" id="PF00892"/>
    </source>
</evidence>
<evidence type="ECO:0000256" key="4">
    <source>
        <dbReference type="ARBA" id="ARBA00022989"/>
    </source>
</evidence>
<evidence type="ECO:0000313" key="9">
    <source>
        <dbReference type="Proteomes" id="UP000031465"/>
    </source>
</evidence>
<feature type="transmembrane region" description="Helical" evidence="6">
    <location>
        <begin position="80"/>
        <end position="100"/>
    </location>
</feature>
<dbReference type="AlphaFoldDB" id="A0A0C1H0C9"/>
<protein>
    <recommendedName>
        <fullName evidence="7">EamA domain-containing protein</fullName>
    </recommendedName>
</protein>
<comment type="subcellular location">
    <subcellularLocation>
        <location evidence="1">Cell membrane</location>
        <topology evidence="1">Multi-pass membrane protein</topology>
    </subcellularLocation>
</comment>
<dbReference type="SUPFAM" id="SSF103481">
    <property type="entry name" value="Multidrug resistance efflux transporter EmrE"/>
    <property type="match status" value="1"/>
</dbReference>
<dbReference type="InterPro" id="IPR000620">
    <property type="entry name" value="EamA_dom"/>
</dbReference>
<feature type="transmembrane region" description="Helical" evidence="6">
    <location>
        <begin position="106"/>
        <end position="127"/>
    </location>
</feature>
<feature type="transmembrane region" description="Helical" evidence="6">
    <location>
        <begin position="208"/>
        <end position="226"/>
    </location>
</feature>
<keyword evidence="2" id="KW-1003">Cell membrane</keyword>
<evidence type="ECO:0000256" key="6">
    <source>
        <dbReference type="SAM" id="Phobius"/>
    </source>
</evidence>
<gene>
    <name evidence="8" type="ORF">DB44_ED00010</name>
</gene>
<feature type="transmembrane region" description="Helical" evidence="6">
    <location>
        <begin position="139"/>
        <end position="157"/>
    </location>
</feature>
<evidence type="ECO:0000256" key="3">
    <source>
        <dbReference type="ARBA" id="ARBA00022692"/>
    </source>
</evidence>
<evidence type="ECO:0000313" key="8">
    <source>
        <dbReference type="EMBL" id="KIC71219.1"/>
    </source>
</evidence>
<dbReference type="PATRIC" id="fig|362787.3.peg.1615"/>
<feature type="transmembrane region" description="Helical" evidence="6">
    <location>
        <begin position="277"/>
        <end position="296"/>
    </location>
</feature>
<dbReference type="InterPro" id="IPR037185">
    <property type="entry name" value="EmrE-like"/>
</dbReference>